<gene>
    <name evidence="1" type="ORF">ACFSX9_04325</name>
</gene>
<evidence type="ECO:0000313" key="2">
    <source>
        <dbReference type="Proteomes" id="UP001597549"/>
    </source>
</evidence>
<reference evidence="2" key="1">
    <citation type="journal article" date="2019" name="Int. J. Syst. Evol. Microbiol.">
        <title>The Global Catalogue of Microorganisms (GCM) 10K type strain sequencing project: providing services to taxonomists for standard genome sequencing and annotation.</title>
        <authorList>
            <consortium name="The Broad Institute Genomics Platform"/>
            <consortium name="The Broad Institute Genome Sequencing Center for Infectious Disease"/>
            <person name="Wu L."/>
            <person name="Ma J."/>
        </authorList>
    </citation>
    <scope>NUCLEOTIDE SEQUENCE [LARGE SCALE GENOMIC DNA]</scope>
    <source>
        <strain evidence="2">KCTC 52644</strain>
    </source>
</reference>
<comment type="caution">
    <text evidence="1">The sequence shown here is derived from an EMBL/GenBank/DDBJ whole genome shotgun (WGS) entry which is preliminary data.</text>
</comment>
<dbReference type="Proteomes" id="UP001597549">
    <property type="component" value="Unassembled WGS sequence"/>
</dbReference>
<evidence type="ECO:0000313" key="1">
    <source>
        <dbReference type="EMBL" id="MFD2907954.1"/>
    </source>
</evidence>
<name>A0ABW5Z534_9FLAO</name>
<dbReference type="EMBL" id="JBHUOL010000010">
    <property type="protein sequence ID" value="MFD2907954.1"/>
    <property type="molecule type" value="Genomic_DNA"/>
</dbReference>
<accession>A0ABW5Z534</accession>
<organism evidence="1 2">
    <name type="scientific">Flavobacterium ardleyense</name>
    <dbReference type="NCBI Taxonomy" id="2038737"/>
    <lineage>
        <taxon>Bacteria</taxon>
        <taxon>Pseudomonadati</taxon>
        <taxon>Bacteroidota</taxon>
        <taxon>Flavobacteriia</taxon>
        <taxon>Flavobacteriales</taxon>
        <taxon>Flavobacteriaceae</taxon>
        <taxon>Flavobacterium</taxon>
    </lineage>
</organism>
<sequence>MNTTINFWKWFQDNERAILQAYTLDKNKKELFFHLKRNLNYISKGIHFIIINKNDNNKINLFFTTYGNTKLFQQVANLKDLAPPLKYFSIHSFIKPFTIETENLLNEKLLTLIKQTQIKLDDYNIESKKITVTLFLPKAACNETKTALEDLAETILIFTLGEVSFKRHIHKFKTEPVPKQAIGLLAVTELHEFIHYLTTINCSKK</sequence>
<protein>
    <submittedName>
        <fullName evidence="1">Uncharacterized protein</fullName>
    </submittedName>
</protein>
<proteinExistence type="predicted"/>
<dbReference type="RefSeq" id="WP_379804858.1">
    <property type="nucleotide sequence ID" value="NZ_JBHUOL010000010.1"/>
</dbReference>
<keyword evidence="2" id="KW-1185">Reference proteome</keyword>